<proteinExistence type="predicted"/>
<dbReference type="InterPro" id="IPR039205">
    <property type="entry name" value="NDUFA11"/>
</dbReference>
<evidence type="ECO:0000256" key="6">
    <source>
        <dbReference type="ARBA" id="ARBA00023136"/>
    </source>
</evidence>
<dbReference type="PANTHER" id="PTHR21382:SF1">
    <property type="entry name" value="NADH DEHYDROGENASE [UBIQUINONE] 1 ALPHA SUBCOMPLEX SUBUNIT 11"/>
    <property type="match status" value="1"/>
</dbReference>
<comment type="caution">
    <text evidence="8">The sequence shown here is derived from an EMBL/GenBank/DDBJ whole genome shotgun (WGS) entry which is preliminary data.</text>
</comment>
<feature type="transmembrane region" description="Helical" evidence="7">
    <location>
        <begin position="60"/>
        <end position="81"/>
    </location>
</feature>
<evidence type="ECO:0000256" key="5">
    <source>
        <dbReference type="ARBA" id="ARBA00023128"/>
    </source>
</evidence>
<organism evidence="8 9">
    <name type="scientific">Ophiocordyceps sinensis</name>
    <dbReference type="NCBI Taxonomy" id="72228"/>
    <lineage>
        <taxon>Eukaryota</taxon>
        <taxon>Fungi</taxon>
        <taxon>Dikarya</taxon>
        <taxon>Ascomycota</taxon>
        <taxon>Pezizomycotina</taxon>
        <taxon>Sordariomycetes</taxon>
        <taxon>Hypocreomycetidae</taxon>
        <taxon>Hypocreales</taxon>
        <taxon>Ophiocordycipitaceae</taxon>
        <taxon>Ophiocordyceps</taxon>
    </lineage>
</organism>
<evidence type="ECO:0008006" key="10">
    <source>
        <dbReference type="Google" id="ProtNLM"/>
    </source>
</evidence>
<keyword evidence="4 7" id="KW-1133">Transmembrane helix</keyword>
<keyword evidence="9" id="KW-1185">Reference proteome</keyword>
<evidence type="ECO:0000256" key="7">
    <source>
        <dbReference type="SAM" id="Phobius"/>
    </source>
</evidence>
<accession>A0A8H4V8W9</accession>
<sequence>MDPQTNHSPMAAAVESDAPYVPHDVFDETANTALLGLCSGLFIAAIRNAMSKRNVGTMSVFTRGAPIMGICAAAPGAYAFFSRTTMNLREKDDAWAAAFGGFMCGGILGLPSRRLPVVFGLGALVSSIQGTFYYLGGRIDTFKEEGDEFERKEILRRTTRVPIEQTLAYIGEGRGIKPPGYEERRRERIKEKYGFEINPVKATVDGSR</sequence>
<name>A0A8H4V8W9_9HYPO</name>
<dbReference type="Proteomes" id="UP000557566">
    <property type="component" value="Unassembled WGS sequence"/>
</dbReference>
<keyword evidence="5" id="KW-0496">Mitochondrion</keyword>
<evidence type="ECO:0000313" key="8">
    <source>
        <dbReference type="EMBL" id="KAF4512061.1"/>
    </source>
</evidence>
<dbReference type="EMBL" id="JAAVMX010000002">
    <property type="protein sequence ID" value="KAF4512061.1"/>
    <property type="molecule type" value="Genomic_DNA"/>
</dbReference>
<evidence type="ECO:0000256" key="3">
    <source>
        <dbReference type="ARBA" id="ARBA00022792"/>
    </source>
</evidence>
<evidence type="ECO:0000256" key="2">
    <source>
        <dbReference type="ARBA" id="ARBA00022692"/>
    </source>
</evidence>
<protein>
    <recommendedName>
        <fullName evidence="10">Mitochondrial import inner membrane translocase subunit Tim17 family protein</fullName>
    </recommendedName>
</protein>
<evidence type="ECO:0000313" key="9">
    <source>
        <dbReference type="Proteomes" id="UP000557566"/>
    </source>
</evidence>
<keyword evidence="6 7" id="KW-0472">Membrane</keyword>
<dbReference type="PANTHER" id="PTHR21382">
    <property type="entry name" value="NADH-UBIQUINONE OXIDOREDUCTASE SUBUNIT"/>
    <property type="match status" value="1"/>
</dbReference>
<dbReference type="AlphaFoldDB" id="A0A8H4V8W9"/>
<gene>
    <name evidence="8" type="ORF">G6O67_001245</name>
</gene>
<evidence type="ECO:0000256" key="1">
    <source>
        <dbReference type="ARBA" id="ARBA00004448"/>
    </source>
</evidence>
<feature type="transmembrane region" description="Helical" evidence="7">
    <location>
        <begin position="117"/>
        <end position="135"/>
    </location>
</feature>
<dbReference type="OrthoDB" id="1913277at2759"/>
<feature type="transmembrane region" description="Helical" evidence="7">
    <location>
        <begin position="29"/>
        <end position="48"/>
    </location>
</feature>
<keyword evidence="2 7" id="KW-0812">Transmembrane</keyword>
<reference evidence="8 9" key="1">
    <citation type="journal article" date="2020" name="Genome Biol. Evol.">
        <title>A new high-quality draft genome assembly of the Chinese cordyceps Ophiocordyceps sinensis.</title>
        <authorList>
            <person name="Shu R."/>
            <person name="Zhang J."/>
            <person name="Meng Q."/>
            <person name="Zhang H."/>
            <person name="Zhou G."/>
            <person name="Li M."/>
            <person name="Wu P."/>
            <person name="Zhao Y."/>
            <person name="Chen C."/>
            <person name="Qin Q."/>
        </authorList>
    </citation>
    <scope>NUCLEOTIDE SEQUENCE [LARGE SCALE GENOMIC DNA]</scope>
    <source>
        <strain evidence="8 9">IOZ07</strain>
    </source>
</reference>
<keyword evidence="3" id="KW-0999">Mitochondrion inner membrane</keyword>
<dbReference type="GO" id="GO:0006120">
    <property type="term" value="P:mitochondrial electron transport, NADH to ubiquinone"/>
    <property type="evidence" value="ECO:0007669"/>
    <property type="project" value="InterPro"/>
</dbReference>
<evidence type="ECO:0000256" key="4">
    <source>
        <dbReference type="ARBA" id="ARBA00022989"/>
    </source>
</evidence>
<comment type="subcellular location">
    <subcellularLocation>
        <location evidence="1">Mitochondrion inner membrane</location>
        <topology evidence="1">Multi-pass membrane protein</topology>
    </subcellularLocation>
</comment>
<dbReference type="GO" id="GO:0005743">
    <property type="term" value="C:mitochondrial inner membrane"/>
    <property type="evidence" value="ECO:0007669"/>
    <property type="project" value="UniProtKB-SubCell"/>
</dbReference>
<dbReference type="GO" id="GO:0045271">
    <property type="term" value="C:respiratory chain complex I"/>
    <property type="evidence" value="ECO:0007669"/>
    <property type="project" value="InterPro"/>
</dbReference>